<evidence type="ECO:0000256" key="3">
    <source>
        <dbReference type="ARBA" id="ARBA00022692"/>
    </source>
</evidence>
<keyword evidence="8" id="KW-0547">Nucleotide-binding</keyword>
<dbReference type="Gene3D" id="3.40.50.1000">
    <property type="entry name" value="HAD superfamily/HAD-like"/>
    <property type="match status" value="1"/>
</dbReference>
<dbReference type="GO" id="GO:0005524">
    <property type="term" value="F:ATP binding"/>
    <property type="evidence" value="ECO:0007669"/>
    <property type="project" value="UniProtKB-UniRule"/>
</dbReference>
<dbReference type="InterPro" id="IPR036412">
    <property type="entry name" value="HAD-like_sf"/>
</dbReference>
<dbReference type="GO" id="GO:0015086">
    <property type="term" value="F:cadmium ion transmembrane transporter activity"/>
    <property type="evidence" value="ECO:0007669"/>
    <property type="project" value="TreeGrafter"/>
</dbReference>
<dbReference type="Gene3D" id="2.70.150.10">
    <property type="entry name" value="Calcium-transporting ATPase, cytoplasmic transduction domain A"/>
    <property type="match status" value="1"/>
</dbReference>
<keyword evidence="8" id="KW-0067">ATP-binding</keyword>
<dbReference type="InterPro" id="IPR023299">
    <property type="entry name" value="ATPase_P-typ_cyto_dom_N"/>
</dbReference>
<dbReference type="RefSeq" id="WP_208294074.1">
    <property type="nucleotide sequence ID" value="NZ_SOAU01000001.1"/>
</dbReference>
<dbReference type="Pfam" id="PF00122">
    <property type="entry name" value="E1-E2_ATPase"/>
    <property type="match status" value="1"/>
</dbReference>
<dbReference type="Proteomes" id="UP000294558">
    <property type="component" value="Unassembled WGS sequence"/>
</dbReference>
<dbReference type="InterPro" id="IPR023214">
    <property type="entry name" value="HAD_sf"/>
</dbReference>
<evidence type="ECO:0000313" key="12">
    <source>
        <dbReference type="Proteomes" id="UP000294558"/>
    </source>
</evidence>
<evidence type="ECO:0000256" key="5">
    <source>
        <dbReference type="ARBA" id="ARBA00022967"/>
    </source>
</evidence>
<dbReference type="SFLD" id="SFLDG00002">
    <property type="entry name" value="C1.7:_P-type_atpase_like"/>
    <property type="match status" value="1"/>
</dbReference>
<dbReference type="InterPro" id="IPR059000">
    <property type="entry name" value="ATPase_P-type_domA"/>
</dbReference>
<comment type="similarity">
    <text evidence="2 8">Belongs to the cation transport ATPase (P-type) (TC 3.A.3) family. Type IB subfamily.</text>
</comment>
<dbReference type="GO" id="GO:0046872">
    <property type="term" value="F:metal ion binding"/>
    <property type="evidence" value="ECO:0007669"/>
    <property type="project" value="UniProtKB-KW"/>
</dbReference>
<comment type="subcellular location">
    <subcellularLocation>
        <location evidence="1">Cell membrane</location>
        <topology evidence="1">Multi-pass membrane protein</topology>
    </subcellularLocation>
</comment>
<dbReference type="PRINTS" id="PR00941">
    <property type="entry name" value="CDATPASE"/>
</dbReference>
<feature type="region of interest" description="Disordered" evidence="9">
    <location>
        <begin position="628"/>
        <end position="653"/>
    </location>
</feature>
<dbReference type="PROSITE" id="PS00154">
    <property type="entry name" value="ATPASE_E1_E2"/>
    <property type="match status" value="1"/>
</dbReference>
<feature type="transmembrane region" description="Helical" evidence="8">
    <location>
        <begin position="583"/>
        <end position="610"/>
    </location>
</feature>
<dbReference type="Gene3D" id="3.40.1110.10">
    <property type="entry name" value="Calcium-transporting ATPase, cytoplasmic domain N"/>
    <property type="match status" value="1"/>
</dbReference>
<keyword evidence="7 8" id="KW-0472">Membrane</keyword>
<evidence type="ECO:0000256" key="2">
    <source>
        <dbReference type="ARBA" id="ARBA00006024"/>
    </source>
</evidence>
<dbReference type="InterPro" id="IPR018303">
    <property type="entry name" value="ATPase_P-typ_P_site"/>
</dbReference>
<dbReference type="PANTHER" id="PTHR48085">
    <property type="entry name" value="CADMIUM/ZINC-TRANSPORTING ATPASE HMA2-RELATED"/>
    <property type="match status" value="1"/>
</dbReference>
<evidence type="ECO:0000313" key="11">
    <source>
        <dbReference type="EMBL" id="TDT17088.1"/>
    </source>
</evidence>
<feature type="transmembrane region" description="Helical" evidence="8">
    <location>
        <begin position="254"/>
        <end position="272"/>
    </location>
</feature>
<keyword evidence="5" id="KW-1278">Translocase</keyword>
<dbReference type="SFLD" id="SFLDS00003">
    <property type="entry name" value="Haloacid_Dehalogenase"/>
    <property type="match status" value="1"/>
</dbReference>
<dbReference type="SFLD" id="SFLDF00027">
    <property type="entry name" value="p-type_atpase"/>
    <property type="match status" value="1"/>
</dbReference>
<name>A0A4V3EJG4_9ACTN</name>
<evidence type="ECO:0000256" key="7">
    <source>
        <dbReference type="ARBA" id="ARBA00023136"/>
    </source>
</evidence>
<proteinExistence type="inferred from homology"/>
<dbReference type="CDD" id="cd02079">
    <property type="entry name" value="P-type_ATPase_HM"/>
    <property type="match status" value="1"/>
</dbReference>
<keyword evidence="8" id="KW-1003">Cell membrane</keyword>
<accession>A0A4V3EJG4</accession>
<feature type="transmembrane region" description="Helical" evidence="8">
    <location>
        <begin position="27"/>
        <end position="45"/>
    </location>
</feature>
<dbReference type="SUPFAM" id="SSF81665">
    <property type="entry name" value="Calcium ATPase, transmembrane domain M"/>
    <property type="match status" value="1"/>
</dbReference>
<dbReference type="InterPro" id="IPR051014">
    <property type="entry name" value="Cation_Transport_ATPase_IB"/>
</dbReference>
<evidence type="ECO:0000256" key="8">
    <source>
        <dbReference type="RuleBase" id="RU362081"/>
    </source>
</evidence>
<dbReference type="InterPro" id="IPR044492">
    <property type="entry name" value="P_typ_ATPase_HD_dom"/>
</dbReference>
<evidence type="ECO:0000259" key="10">
    <source>
        <dbReference type="Pfam" id="PF00122"/>
    </source>
</evidence>
<protein>
    <submittedName>
        <fullName evidence="11">Cation-transporting ATPase G</fullName>
    </submittedName>
</protein>
<gene>
    <name evidence="11" type="ORF">BDK89_2692</name>
</gene>
<dbReference type="PANTHER" id="PTHR48085:SF5">
    <property type="entry name" value="CADMIUM_ZINC-TRANSPORTING ATPASE HMA4-RELATED"/>
    <property type="match status" value="1"/>
</dbReference>
<dbReference type="GO" id="GO:0016887">
    <property type="term" value="F:ATP hydrolysis activity"/>
    <property type="evidence" value="ECO:0007669"/>
    <property type="project" value="InterPro"/>
</dbReference>
<keyword evidence="6 8" id="KW-1133">Transmembrane helix</keyword>
<dbReference type="InterPro" id="IPR027256">
    <property type="entry name" value="P-typ_ATPase_IB"/>
</dbReference>
<dbReference type="InterPro" id="IPR001757">
    <property type="entry name" value="P_typ_ATPase"/>
</dbReference>
<dbReference type="NCBIfam" id="TIGR01525">
    <property type="entry name" value="ATPase-IB_hvy"/>
    <property type="match status" value="1"/>
</dbReference>
<dbReference type="PRINTS" id="PR00119">
    <property type="entry name" value="CATATPASE"/>
</dbReference>
<feature type="transmembrane region" description="Helical" evidence="8">
    <location>
        <begin position="284"/>
        <end position="309"/>
    </location>
</feature>
<dbReference type="NCBIfam" id="TIGR01494">
    <property type="entry name" value="ATPase_P-type"/>
    <property type="match status" value="1"/>
</dbReference>
<feature type="compositionally biased region" description="Basic and acidic residues" evidence="9">
    <location>
        <begin position="629"/>
        <end position="652"/>
    </location>
</feature>
<dbReference type="GO" id="GO:0019829">
    <property type="term" value="F:ATPase-coupled monoatomic cation transmembrane transporter activity"/>
    <property type="evidence" value="ECO:0007669"/>
    <property type="project" value="InterPro"/>
</dbReference>
<keyword evidence="12" id="KW-1185">Reference proteome</keyword>
<comment type="caution">
    <text evidence="11">The sequence shown here is derived from an EMBL/GenBank/DDBJ whole genome shotgun (WGS) entry which is preliminary data.</text>
</comment>
<dbReference type="InterPro" id="IPR023298">
    <property type="entry name" value="ATPase_P-typ_TM_dom_sf"/>
</dbReference>
<organism evidence="11 12">
    <name type="scientific">Ilumatobacter fluminis</name>
    <dbReference type="NCBI Taxonomy" id="467091"/>
    <lineage>
        <taxon>Bacteria</taxon>
        <taxon>Bacillati</taxon>
        <taxon>Actinomycetota</taxon>
        <taxon>Acidimicrobiia</taxon>
        <taxon>Acidimicrobiales</taxon>
        <taxon>Ilumatobacteraceae</taxon>
        <taxon>Ilumatobacter</taxon>
    </lineage>
</organism>
<dbReference type="EMBL" id="SOAU01000001">
    <property type="protein sequence ID" value="TDT17088.1"/>
    <property type="molecule type" value="Genomic_DNA"/>
</dbReference>
<dbReference type="SUPFAM" id="SSF81653">
    <property type="entry name" value="Calcium ATPase, transduction domain A"/>
    <property type="match status" value="1"/>
</dbReference>
<feature type="domain" description="P-type ATPase A" evidence="10">
    <location>
        <begin position="134"/>
        <end position="234"/>
    </location>
</feature>
<dbReference type="AlphaFoldDB" id="A0A4V3EJG4"/>
<evidence type="ECO:0000256" key="4">
    <source>
        <dbReference type="ARBA" id="ARBA00022723"/>
    </source>
</evidence>
<evidence type="ECO:0000256" key="6">
    <source>
        <dbReference type="ARBA" id="ARBA00022989"/>
    </source>
</evidence>
<sequence>MGDACCGGAQVADERASTDDRSRFAHWQWWAAALAAASWLIGITAELSDLSISRPLFVVTIVAGGSTFVPGAVRAVVGGRLGVDVLMTIALVGALALDQWGEAASLAFLFSISEALEAWAVARSRQGLRAVLALVPETTRVRLGDGTVERATSEITAGDRIVLWAGDRLPTDGVVVAGTSSVDVSAVTGESMPVDVSTGSTVLAGSINGGGVLEVEASAPASDSTLSRIVRAVEEAHDRKGSAQRLADRIARPLVPGILVLSAAIAVVGSLFGDPTLWIERALVVLVAASPCAFAISVPVTVFAAIGAASRVGLVIKGGAALEALGTVRTVALDKTGTLTRNRPAVVDVATATGADRDRSLALAAAVEASSDHPLAAAIVGAAPASLPTAVDVTTFPGHGIVGTVDDVAVRVGKPGFIGEGALGSDIDHFRRNGATVVVVEIDGHVEAAIAIADEVRPEAAEVVAGLHRRGLGVTMLTGDNAVTAAALAGQVGIDDVRAELLPDDKVGAVGELSSDGAVAMVGDGINDAPALATADIGIAMGAAGTDVAIEAADIAIMGDRLDHLPEVIDHAVRTRRLMIQNLVMSGLIIAVLVPVAGFGLLGLGAVVAIHEVAEIVVIANGLRARRLQRSDTSRHHSPTPRHDHERPHDVGNGHAHACTPACAHA</sequence>
<keyword evidence="4 8" id="KW-0479">Metal-binding</keyword>
<evidence type="ECO:0000256" key="1">
    <source>
        <dbReference type="ARBA" id="ARBA00004651"/>
    </source>
</evidence>
<evidence type="ECO:0000256" key="9">
    <source>
        <dbReference type="SAM" id="MobiDB-lite"/>
    </source>
</evidence>
<dbReference type="InterPro" id="IPR008250">
    <property type="entry name" value="ATPase_P-typ_transduc_dom_A_sf"/>
</dbReference>
<keyword evidence="3 8" id="KW-0812">Transmembrane</keyword>
<dbReference type="GO" id="GO:0005886">
    <property type="term" value="C:plasma membrane"/>
    <property type="evidence" value="ECO:0007669"/>
    <property type="project" value="UniProtKB-SubCell"/>
</dbReference>
<reference evidence="11 12" key="1">
    <citation type="submission" date="2019-03" db="EMBL/GenBank/DDBJ databases">
        <title>Sequencing the genomes of 1000 actinobacteria strains.</title>
        <authorList>
            <person name="Klenk H.-P."/>
        </authorList>
    </citation>
    <scope>NUCLEOTIDE SEQUENCE [LARGE SCALE GENOMIC DNA]</scope>
    <source>
        <strain evidence="11 12">DSM 18936</strain>
    </source>
</reference>
<dbReference type="SUPFAM" id="SSF56784">
    <property type="entry name" value="HAD-like"/>
    <property type="match status" value="1"/>
</dbReference>
<dbReference type="Pfam" id="PF00702">
    <property type="entry name" value="Hydrolase"/>
    <property type="match status" value="1"/>
</dbReference>
<feature type="transmembrane region" description="Helical" evidence="8">
    <location>
        <begin position="51"/>
        <end position="69"/>
    </location>
</feature>